<dbReference type="PANTHER" id="PTHR40111">
    <property type="entry name" value="CEPHALOSPORIN-C DEACETYLASE"/>
    <property type="match status" value="1"/>
</dbReference>
<gene>
    <name evidence="2" type="ORF">KDB89_13195</name>
</gene>
<proteinExistence type="predicted"/>
<dbReference type="InterPro" id="IPR039069">
    <property type="entry name" value="CE7"/>
</dbReference>
<evidence type="ECO:0000259" key="1">
    <source>
        <dbReference type="Pfam" id="PF05448"/>
    </source>
</evidence>
<accession>A0ABX8SKJ9</accession>
<keyword evidence="3" id="KW-1185">Reference proteome</keyword>
<dbReference type="PANTHER" id="PTHR40111:SF1">
    <property type="entry name" value="CEPHALOSPORIN-C DEACETYLASE"/>
    <property type="match status" value="1"/>
</dbReference>
<dbReference type="RefSeq" id="WP_219081791.1">
    <property type="nucleotide sequence ID" value="NZ_CP079216.1"/>
</dbReference>
<feature type="domain" description="Acetyl xylan esterase" evidence="1">
    <location>
        <begin position="1"/>
        <end position="319"/>
    </location>
</feature>
<dbReference type="InterPro" id="IPR008391">
    <property type="entry name" value="AXE1_dom"/>
</dbReference>
<evidence type="ECO:0000313" key="2">
    <source>
        <dbReference type="EMBL" id="QXT62673.1"/>
    </source>
</evidence>
<reference evidence="2 3" key="1">
    <citation type="submission" date="2021-07" db="EMBL/GenBank/DDBJ databases">
        <title>complete genome sequencing of Tessaracoccus sp.J1M15.</title>
        <authorList>
            <person name="Bae J.-W."/>
            <person name="Kim D.-y."/>
        </authorList>
    </citation>
    <scope>NUCLEOTIDE SEQUENCE [LARGE SCALE GENOMIC DNA]</scope>
    <source>
        <strain evidence="2 3">J1M15</strain>
    </source>
</reference>
<dbReference type="EMBL" id="CP079216">
    <property type="protein sequence ID" value="QXT62673.1"/>
    <property type="molecule type" value="Genomic_DNA"/>
</dbReference>
<name>A0ABX8SKJ9_9ACTN</name>
<protein>
    <submittedName>
        <fullName evidence="2">Acetylxylan esterase</fullName>
    </submittedName>
</protein>
<dbReference type="Proteomes" id="UP000824504">
    <property type="component" value="Chromosome"/>
</dbReference>
<dbReference type="Pfam" id="PF05448">
    <property type="entry name" value="AXE1"/>
    <property type="match status" value="1"/>
</dbReference>
<organism evidence="2 3">
    <name type="scientific">Tessaracoccus palaemonis</name>
    <dbReference type="NCBI Taxonomy" id="2829499"/>
    <lineage>
        <taxon>Bacteria</taxon>
        <taxon>Bacillati</taxon>
        <taxon>Actinomycetota</taxon>
        <taxon>Actinomycetes</taxon>
        <taxon>Propionibacteriales</taxon>
        <taxon>Propionibacteriaceae</taxon>
        <taxon>Tessaracoccus</taxon>
    </lineage>
</organism>
<sequence length="324" mass="34656">MPAIDLPLAGLETYRSAAVAPDDFDERWATTLAEARAVEMVPVVTPVQTGLRLVDVFDVTFPGFGGDPVRAWLVVSAGTSERLPVVVTFQGYGGGRGLPIEHLTWANAGYAQLFMDTRGQGSSWGSGGHTDDPHGAGPSVPGFLLRGIESLETYYYRRLIVDAVRAVDAARELPQVDPERVVVAGISQGGGLAIAAAALADGVVAAMPDVPFLCDFARAVDVSTTTPYAEVARYLSVHRDRVATVFETLNYVDGVHFAARATVPALFSVALLDQTCPPSTVFGAYHAWAGEASIEVYPFNDHEGGQEHQVAVQLAWLQKRMETL</sequence>
<evidence type="ECO:0000313" key="3">
    <source>
        <dbReference type="Proteomes" id="UP000824504"/>
    </source>
</evidence>